<dbReference type="Gene3D" id="3.40.50.10640">
    <property type="entry name" value="SSO1389-like"/>
    <property type="match status" value="1"/>
</dbReference>
<dbReference type="SUPFAM" id="SSF160980">
    <property type="entry name" value="SSO1389-like"/>
    <property type="match status" value="1"/>
</dbReference>
<evidence type="ECO:0000313" key="3">
    <source>
        <dbReference type="EMBL" id="AWR96100.1"/>
    </source>
</evidence>
<gene>
    <name evidence="3" type="ORF">DFR86_00070</name>
    <name evidence="4" type="ORF">DFR86_11800</name>
</gene>
<dbReference type="EMBL" id="CP029288">
    <property type="protein sequence ID" value="AWR96100.1"/>
    <property type="molecule type" value="Genomic_DNA"/>
</dbReference>
<accession>A0A2U9IJA0</accession>
<protein>
    <recommendedName>
        <fullName evidence="2">CRISPR system endoribonuclease Csx1 CARF domain-containing protein</fullName>
    </recommendedName>
</protein>
<feature type="region of interest" description="Disordered" evidence="1">
    <location>
        <begin position="407"/>
        <end position="430"/>
    </location>
</feature>
<keyword evidence="5" id="KW-1185">Reference proteome</keyword>
<dbReference type="OrthoDB" id="41706at2157"/>
<sequence>MSSPEKNKILFYIAGNITNYNVVKYSYDEKEDYSFFTAYFLYRNLDHIKVVSLLPDSLIKIDETKANKIEELEKAKNFYKCLIESTATKLLNIDPTCKEDKNKCESLNQIKEFTNNLEIEIVPNTGIGKAFPNVEDCSKAKMDQNYKSDLNPIFIFNSIYSIVKKRINESTEQVFFDVTHGTNVLVSIVFAISSILLNEGINVKVIAAPIMGRPEENDEVKIVDLTDVVKGIRDSIMTQKSIEKIDERYFIDYFDQVKNMLNVNPKELLPNESGVIKNLKGRDPSVVRNLLANLRLGLGIKAIKDIKNTENTIEGIKNDINILSEYYREWYNYTSLNKLGSAIILSNFYSLFSIEDIINKINRENDLESLRQLIDVYANVKYYDKALSLAREYIVIKCMGKGSIRKDSRKKESESEDKNNEDSQKSEDKENYAKCDELVTQKKDEIEEISKIIQFRNILMHGGLSVDMNLKLDENGNFIGNLDKLSSSYIEKNSQFFKDLGKAVDSIIEKLKDDFIKIRSS</sequence>
<evidence type="ECO:0000313" key="5">
    <source>
        <dbReference type="Proteomes" id="UP000248410"/>
    </source>
</evidence>
<evidence type="ECO:0000313" key="4">
    <source>
        <dbReference type="EMBL" id="AWR98151.1"/>
    </source>
</evidence>
<reference evidence="3 5" key="1">
    <citation type="submission" date="2018-05" db="EMBL/GenBank/DDBJ databases">
        <title>Complete Genome Sequences of Extremely Thermoacidophilic, Metal-Mobilizing Type-Strain Members of the Archaeal Family Sulfolobaceae: Acidianus brierleyi DSM-1651T, Acidianus sulfidivorans DSM-18786T, Metallosphaera hakonensis DSM-7519T, and Metallosphaera prunae DSM-10039T.</title>
        <authorList>
            <person name="Counts J.A."/>
            <person name="Kelly R.M."/>
        </authorList>
    </citation>
    <scope>NUCLEOTIDE SEQUENCE [LARGE SCALE GENOMIC DNA]</scope>
    <source>
        <strain evidence="3 5">JP7</strain>
    </source>
</reference>
<feature type="domain" description="CRISPR system endoribonuclease Csx1 CARF" evidence="2">
    <location>
        <begin position="14"/>
        <end position="189"/>
    </location>
</feature>
<dbReference type="AlphaFoldDB" id="A0A2U9IJA0"/>
<dbReference type="Proteomes" id="UP000248410">
    <property type="component" value="Chromosome"/>
</dbReference>
<dbReference type="GeneID" id="36838663"/>
<dbReference type="Pfam" id="PF22230">
    <property type="entry name" value="Csx1_CARF"/>
    <property type="match status" value="1"/>
</dbReference>
<dbReference type="EMBL" id="CP029288">
    <property type="protein sequence ID" value="AWR98151.1"/>
    <property type="molecule type" value="Genomic_DNA"/>
</dbReference>
<dbReference type="KEGG" id="asul:DFR86_11800"/>
<name>A0A2U9IJA0_9CREN</name>
<proteinExistence type="predicted"/>
<organism evidence="3 5">
    <name type="scientific">Acidianus sulfidivorans JP7</name>
    <dbReference type="NCBI Taxonomy" id="619593"/>
    <lineage>
        <taxon>Archaea</taxon>
        <taxon>Thermoproteota</taxon>
        <taxon>Thermoprotei</taxon>
        <taxon>Sulfolobales</taxon>
        <taxon>Sulfolobaceae</taxon>
        <taxon>Acidianus</taxon>
    </lineage>
</organism>
<dbReference type="RefSeq" id="WP_110378990.1">
    <property type="nucleotide sequence ID" value="NZ_CP029288.2"/>
</dbReference>
<evidence type="ECO:0000256" key="1">
    <source>
        <dbReference type="SAM" id="MobiDB-lite"/>
    </source>
</evidence>
<evidence type="ECO:0000259" key="2">
    <source>
        <dbReference type="Pfam" id="PF22230"/>
    </source>
</evidence>
<dbReference type="InterPro" id="IPR053857">
    <property type="entry name" value="Csx1_CARF"/>
</dbReference>